<dbReference type="OrthoDB" id="5972392at2759"/>
<feature type="compositionally biased region" description="Basic and acidic residues" evidence="2">
    <location>
        <begin position="384"/>
        <end position="393"/>
    </location>
</feature>
<feature type="coiled-coil region" evidence="1">
    <location>
        <begin position="58"/>
        <end position="85"/>
    </location>
</feature>
<comment type="caution">
    <text evidence="3">The sequence shown here is derived from an EMBL/GenBank/DDBJ whole genome shotgun (WGS) entry which is preliminary data.</text>
</comment>
<evidence type="ECO:0000256" key="1">
    <source>
        <dbReference type="SAM" id="Coils"/>
    </source>
</evidence>
<feature type="region of interest" description="Disordered" evidence="2">
    <location>
        <begin position="340"/>
        <end position="412"/>
    </location>
</feature>
<protein>
    <recommendedName>
        <fullName evidence="5">AAA+ ATPase domain-containing protein</fullName>
    </recommendedName>
</protein>
<dbReference type="EMBL" id="LSMT01000363">
    <property type="protein sequence ID" value="PFX19391.1"/>
    <property type="molecule type" value="Genomic_DNA"/>
</dbReference>
<organism evidence="3 4">
    <name type="scientific">Stylophora pistillata</name>
    <name type="common">Smooth cauliflower coral</name>
    <dbReference type="NCBI Taxonomy" id="50429"/>
    <lineage>
        <taxon>Eukaryota</taxon>
        <taxon>Metazoa</taxon>
        <taxon>Cnidaria</taxon>
        <taxon>Anthozoa</taxon>
        <taxon>Hexacorallia</taxon>
        <taxon>Scleractinia</taxon>
        <taxon>Astrocoeniina</taxon>
        <taxon>Pocilloporidae</taxon>
        <taxon>Stylophora</taxon>
    </lineage>
</organism>
<gene>
    <name evidence="3" type="ORF">AWC38_SpisGene16214</name>
</gene>
<dbReference type="Proteomes" id="UP000225706">
    <property type="component" value="Unassembled WGS sequence"/>
</dbReference>
<reference evidence="4" key="1">
    <citation type="journal article" date="2017" name="bioRxiv">
        <title>Comparative analysis of the genomes of Stylophora pistillata and Acropora digitifera provides evidence for extensive differences between species of corals.</title>
        <authorList>
            <person name="Voolstra C.R."/>
            <person name="Li Y."/>
            <person name="Liew Y.J."/>
            <person name="Baumgarten S."/>
            <person name="Zoccola D."/>
            <person name="Flot J.-F."/>
            <person name="Tambutte S."/>
            <person name="Allemand D."/>
            <person name="Aranda M."/>
        </authorList>
    </citation>
    <scope>NUCLEOTIDE SEQUENCE [LARGE SCALE GENOMIC DNA]</scope>
</reference>
<evidence type="ECO:0000313" key="4">
    <source>
        <dbReference type="Proteomes" id="UP000225706"/>
    </source>
</evidence>
<feature type="region of interest" description="Disordered" evidence="2">
    <location>
        <begin position="485"/>
        <end position="504"/>
    </location>
</feature>
<keyword evidence="4" id="KW-1185">Reference proteome</keyword>
<accession>A0A2B4RP65</accession>
<dbReference type="Gene3D" id="3.40.50.300">
    <property type="entry name" value="P-loop containing nucleotide triphosphate hydrolases"/>
    <property type="match status" value="1"/>
</dbReference>
<evidence type="ECO:0008006" key="5">
    <source>
        <dbReference type="Google" id="ProtNLM"/>
    </source>
</evidence>
<keyword evidence="1" id="KW-0175">Coiled coil</keyword>
<dbReference type="AlphaFoldDB" id="A0A2B4RP65"/>
<evidence type="ECO:0000256" key="2">
    <source>
        <dbReference type="SAM" id="MobiDB-lite"/>
    </source>
</evidence>
<sequence>MHAVHARVKYQENVLKEYKKHAENGSIPKRLKSMKSYPKMRSPEAQKRVNEAYHQVECTVLNQAIQEIEKNLTAHKEQYQTLLQQRQMDIHSIPPVTTDPTQSFELSQRWCEGFKFKSPSSILIVGPSGCGKTCFTISLLLQHLDELFTSPPAVIHYCYGAWQDGYREMHQHGIKFHDNLPNEEQLKQWFPKDGGILVMDDLMTEGGDDKEVLDLFTKHSHHRNITVIYLCQDMFPPGKYAKSISRNAHYVVAFKNRRDQMGFKNLLLQAYPMEWQDIMHVYCEATQRPYGYITLDLYPAALHIGQTSFRNNHQQVHIKKTYSACVTMTDNSQDLDVFGEPLEEDEEPENTDDEDNDDEGEDEDKDDGDDDGDDNVGVNPLSELKQEVKDDMKTTLAEQEEEQEKVGTSENDNSFLPLARRKLRRLYLHRLKWYNRIRQDKIHRKVMHTARRLMNGDGMDWEEALEAAVDRRKFLLNRLIKKPLLDESDDDDDDDEKEEEMNTV</sequence>
<name>A0A2B4RP65_STYPI</name>
<dbReference type="InterPro" id="IPR027417">
    <property type="entry name" value="P-loop_NTPase"/>
</dbReference>
<feature type="compositionally biased region" description="Acidic residues" evidence="2">
    <location>
        <begin position="486"/>
        <end position="504"/>
    </location>
</feature>
<feature type="compositionally biased region" description="Acidic residues" evidence="2">
    <location>
        <begin position="341"/>
        <end position="374"/>
    </location>
</feature>
<dbReference type="SUPFAM" id="SSF52540">
    <property type="entry name" value="P-loop containing nucleoside triphosphate hydrolases"/>
    <property type="match status" value="1"/>
</dbReference>
<evidence type="ECO:0000313" key="3">
    <source>
        <dbReference type="EMBL" id="PFX19391.1"/>
    </source>
</evidence>
<proteinExistence type="predicted"/>